<dbReference type="AlphaFoldDB" id="A0A7Y0L3S1"/>
<dbReference type="InterPro" id="IPR046867">
    <property type="entry name" value="AldOxase/xan_DH_MoCoBD2"/>
</dbReference>
<reference evidence="5 6" key="1">
    <citation type="submission" date="2020-04" db="EMBL/GenBank/DDBJ databases">
        <authorList>
            <person name="Zhang R."/>
            <person name="Schippers A."/>
        </authorList>
    </citation>
    <scope>NUCLEOTIDE SEQUENCE [LARGE SCALE GENOMIC DNA]</scope>
    <source>
        <strain evidence="5 6">DSM 109850</strain>
    </source>
</reference>
<name>A0A7Y0L3S1_9FIRM</name>
<proteinExistence type="predicted"/>
<dbReference type="Pfam" id="PF01315">
    <property type="entry name" value="Ald_Xan_dh_C"/>
    <property type="match status" value="1"/>
</dbReference>
<dbReference type="SUPFAM" id="SSF54665">
    <property type="entry name" value="CO dehydrogenase molybdoprotein N-domain-like"/>
    <property type="match status" value="1"/>
</dbReference>
<dbReference type="InterPro" id="IPR016208">
    <property type="entry name" value="Ald_Oxase/xanthine_DH-like"/>
</dbReference>
<keyword evidence="1" id="KW-0500">Molybdenum</keyword>
<dbReference type="Gene3D" id="3.30.365.10">
    <property type="entry name" value="Aldehyde oxidase/xanthine dehydrogenase, molybdopterin binding domain"/>
    <property type="match status" value="4"/>
</dbReference>
<protein>
    <submittedName>
        <fullName evidence="5">Xanthine dehydrogenase family protein molybdopterin-binding subunit</fullName>
    </submittedName>
</protein>
<dbReference type="EMBL" id="JABBVZ010000030">
    <property type="protein sequence ID" value="NMP22761.1"/>
    <property type="molecule type" value="Genomic_DNA"/>
</dbReference>
<dbReference type="PANTHER" id="PTHR11908:SF132">
    <property type="entry name" value="ALDEHYDE OXIDASE 1-RELATED"/>
    <property type="match status" value="1"/>
</dbReference>
<dbReference type="SUPFAM" id="SSF56003">
    <property type="entry name" value="Molybdenum cofactor-binding domain"/>
    <property type="match status" value="1"/>
</dbReference>
<evidence type="ECO:0000313" key="6">
    <source>
        <dbReference type="Proteomes" id="UP000533476"/>
    </source>
</evidence>
<dbReference type="InterPro" id="IPR008274">
    <property type="entry name" value="AldOxase/xan_DH_MoCoBD1"/>
</dbReference>
<comment type="caution">
    <text evidence="5">The sequence shown here is derived from an EMBL/GenBank/DDBJ whole genome shotgun (WGS) entry which is preliminary data.</text>
</comment>
<evidence type="ECO:0000256" key="1">
    <source>
        <dbReference type="ARBA" id="ARBA00022505"/>
    </source>
</evidence>
<dbReference type="InterPro" id="IPR037165">
    <property type="entry name" value="AldOxase/xan_DH_Mopterin-bd_sf"/>
</dbReference>
<evidence type="ECO:0000259" key="4">
    <source>
        <dbReference type="SMART" id="SM01008"/>
    </source>
</evidence>
<evidence type="ECO:0000313" key="5">
    <source>
        <dbReference type="EMBL" id="NMP22761.1"/>
    </source>
</evidence>
<keyword evidence="6" id="KW-1185">Reference proteome</keyword>
<dbReference type="SMART" id="SM01008">
    <property type="entry name" value="Ald_Xan_dh_C"/>
    <property type="match status" value="1"/>
</dbReference>
<gene>
    <name evidence="5" type="ORF">HIJ39_10405</name>
</gene>
<accession>A0A7Y0L3S1</accession>
<keyword evidence="2" id="KW-0560">Oxidoreductase</keyword>
<feature type="region of interest" description="Disordered" evidence="3">
    <location>
        <begin position="1"/>
        <end position="27"/>
    </location>
</feature>
<sequence length="822" mass="90007">MSTTTLTREKTTTGRKTWSGQNVPRKEDGRLVKGQGRFADDIRRHNESHVYLLRSPYAHARIRSIDTRSALEAPGVLTILTGDEVRQLQKPFMEIAPLPGGYIEDYCLAVDKVRFMGEPVAAVLAETAEQARDAADLIEVDYDPLEAIVDGEAALRDDAPLLHGKVGSNVVWHGLYDWGQFEEAKAKADKVVKIKRLHFHRFTSTPIECNAAVVEYYAGSGEYTFWCNNTMPQFAAMFMGPALDIPTDRLHFVTQDIGGSFGNKITTYVYLTICAILAKKSGRPVRWTEFRSDHILGGSHGNERTFLDIEVPVMNDGTILGISARAIDDCGAYPRYEPLGSVIWTQVVPGVYRFRNVRVDYTQVVTNKCPVGPNRGYSRLQHMWMVERIIDIVAHELNLDAVDIRQRNYIKPEEMPYETPNGCVYDSGDYPRCLNIALQLINYDYWRKRQKEVQGTGKLIGIGIGSTLDSGTNNFGQARIINKDLPFSGNGEVSNVKLDLYGEVVVTIGTTPQGQGHETTAAQVVSDILGVSPDQVRVLIGHDNGRNVYTGFSGTYASQFAVTGLGAVQGAALKLKAEIQALAGGIFGVSPEQIELVDGTARVQGRQGQSIPFIGLANIVFANNATMPPGLDVSLNCTYTYRPPFQVPDVEKKMGNLTLTYATQMHACVIQVDEATGETKILEYAAVDDSGRLIHPQIVEGQVHGAAGLGIGAALYEALEYDAEGQLLTPNFYAYKAVTALDVPMIKTAAIESPSPFSPNGAKGMGEGGGAPLHAICSALQDVMHQRSHAIVDDSFNPAERVYRLLRQSPSAYRGVEVIANR</sequence>
<dbReference type="Pfam" id="PF20256">
    <property type="entry name" value="MoCoBD_2"/>
    <property type="match status" value="1"/>
</dbReference>
<dbReference type="GO" id="GO:0016491">
    <property type="term" value="F:oxidoreductase activity"/>
    <property type="evidence" value="ECO:0007669"/>
    <property type="project" value="UniProtKB-KW"/>
</dbReference>
<dbReference type="GO" id="GO:0005506">
    <property type="term" value="F:iron ion binding"/>
    <property type="evidence" value="ECO:0007669"/>
    <property type="project" value="InterPro"/>
</dbReference>
<dbReference type="Proteomes" id="UP000533476">
    <property type="component" value="Unassembled WGS sequence"/>
</dbReference>
<feature type="domain" description="Aldehyde oxidase/xanthine dehydrogenase a/b hammerhead" evidence="4">
    <location>
        <begin position="33"/>
        <end position="146"/>
    </location>
</feature>
<organism evidence="5 6">
    <name type="scientific">Sulfobacillus harzensis</name>
    <dbReference type="NCBI Taxonomy" id="2729629"/>
    <lineage>
        <taxon>Bacteria</taxon>
        <taxon>Bacillati</taxon>
        <taxon>Bacillota</taxon>
        <taxon>Clostridia</taxon>
        <taxon>Eubacteriales</taxon>
        <taxon>Clostridiales Family XVII. Incertae Sedis</taxon>
        <taxon>Sulfobacillus</taxon>
    </lineage>
</organism>
<dbReference type="Gene3D" id="3.90.1170.50">
    <property type="entry name" value="Aldehyde oxidase/xanthine dehydrogenase, a/b hammerhead"/>
    <property type="match status" value="1"/>
</dbReference>
<dbReference type="RefSeq" id="WP_169099393.1">
    <property type="nucleotide sequence ID" value="NZ_JABBVZ010000030.1"/>
</dbReference>
<evidence type="ECO:0000256" key="3">
    <source>
        <dbReference type="SAM" id="MobiDB-lite"/>
    </source>
</evidence>
<dbReference type="InterPro" id="IPR000674">
    <property type="entry name" value="Ald_Oxase/Xan_DH_a/b"/>
</dbReference>
<dbReference type="Pfam" id="PF02738">
    <property type="entry name" value="MoCoBD_1"/>
    <property type="match status" value="1"/>
</dbReference>
<dbReference type="PANTHER" id="PTHR11908">
    <property type="entry name" value="XANTHINE DEHYDROGENASE"/>
    <property type="match status" value="1"/>
</dbReference>
<evidence type="ECO:0000256" key="2">
    <source>
        <dbReference type="ARBA" id="ARBA00023002"/>
    </source>
</evidence>
<dbReference type="InterPro" id="IPR036856">
    <property type="entry name" value="Ald_Oxase/Xan_DH_a/b_sf"/>
</dbReference>